<evidence type="ECO:0000256" key="1">
    <source>
        <dbReference type="SAM" id="MobiDB-lite"/>
    </source>
</evidence>
<keyword evidence="2" id="KW-1133">Transmembrane helix</keyword>
<keyword evidence="2" id="KW-0812">Transmembrane</keyword>
<protein>
    <submittedName>
        <fullName evidence="3">Uncharacterized protein</fullName>
    </submittedName>
</protein>
<proteinExistence type="predicted"/>
<evidence type="ECO:0000313" key="3">
    <source>
        <dbReference type="EMBL" id="RFD27281.1"/>
    </source>
</evidence>
<gene>
    <name evidence="3" type="ORF">MUBE_01450</name>
</gene>
<comment type="caution">
    <text evidence="3">The sequence shown here is derived from an EMBL/GenBank/DDBJ whole genome shotgun (WGS) entry which is preliminary data.</text>
</comment>
<keyword evidence="2" id="KW-0472">Membrane</keyword>
<dbReference type="AlphaFoldDB" id="A0A3E1HLA0"/>
<feature type="transmembrane region" description="Helical" evidence="2">
    <location>
        <begin position="63"/>
        <end position="82"/>
    </location>
</feature>
<dbReference type="Proteomes" id="UP000258522">
    <property type="component" value="Unassembled WGS sequence"/>
</dbReference>
<dbReference type="EMBL" id="QAYL01000001">
    <property type="protein sequence ID" value="RFD27281.1"/>
    <property type="molecule type" value="Genomic_DNA"/>
</dbReference>
<feature type="compositionally biased region" description="Basic and acidic residues" evidence="1">
    <location>
        <begin position="26"/>
        <end position="35"/>
    </location>
</feature>
<name>A0A3E1HLA0_9MYCO</name>
<feature type="compositionally biased region" description="Basic and acidic residues" evidence="1">
    <location>
        <begin position="1"/>
        <end position="12"/>
    </location>
</feature>
<reference evidence="3 4" key="1">
    <citation type="submission" date="2018-07" db="EMBL/GenBank/DDBJ databases">
        <title>Whole genome sequence of Mycobacterium uberis.</title>
        <authorList>
            <person name="Benjak A."/>
        </authorList>
    </citation>
    <scope>NUCLEOTIDE SEQUENCE [LARGE SCALE GENOMIC DNA]</scope>
    <source>
        <strain evidence="3 4">Jura</strain>
    </source>
</reference>
<accession>A0A3E1HLA0</accession>
<keyword evidence="4" id="KW-1185">Reference proteome</keyword>
<organism evidence="3 4">
    <name type="scientific">Mycobacterium uberis</name>
    <dbReference type="NCBI Taxonomy" id="2162698"/>
    <lineage>
        <taxon>Bacteria</taxon>
        <taxon>Bacillati</taxon>
        <taxon>Actinomycetota</taxon>
        <taxon>Actinomycetes</taxon>
        <taxon>Mycobacteriales</taxon>
        <taxon>Mycobacteriaceae</taxon>
        <taxon>Mycobacterium</taxon>
    </lineage>
</organism>
<evidence type="ECO:0000313" key="4">
    <source>
        <dbReference type="Proteomes" id="UP000258522"/>
    </source>
</evidence>
<sequence>MLGRANSDHRETWVSTAAPPQLQDRFPADEIDHRPGASASHNCDDAADTGDQPARTPRLRMTVWDLTCTVALLMLLVVLVAATD</sequence>
<feature type="region of interest" description="Disordered" evidence="1">
    <location>
        <begin position="1"/>
        <end position="56"/>
    </location>
</feature>
<evidence type="ECO:0000256" key="2">
    <source>
        <dbReference type="SAM" id="Phobius"/>
    </source>
</evidence>
<dbReference type="RefSeq" id="WP_116539185.1">
    <property type="nucleotide sequence ID" value="NZ_QAYL01000001.1"/>
</dbReference>